<dbReference type="RefSeq" id="WP_007641975.1">
    <property type="nucleotide sequence ID" value="NC_020514.1"/>
</dbReference>
<dbReference type="Pfam" id="PF03328">
    <property type="entry name" value="HpcH_HpaI"/>
    <property type="match status" value="1"/>
</dbReference>
<dbReference type="Gene3D" id="3.20.20.60">
    <property type="entry name" value="Phosphoenolpyruvate-binding domains"/>
    <property type="match status" value="1"/>
</dbReference>
<dbReference type="HOGENOM" id="CLU_059964_4_1_6"/>
<keyword evidence="2" id="KW-0479">Metal-binding</keyword>
<dbReference type="InterPro" id="IPR050251">
    <property type="entry name" value="HpcH-HpaI_aldolase"/>
</dbReference>
<sequence length="260" mass="28645">MNNFKQRLSDKQPLLGTFIKTPHHHNTEVMSTLGFDTLCLDAEHAPFDRGDLDRCILAAKAHQQHVVVRIANDSHDSILNILDLGADGVVVPHVKSASQLERVIKSCYFGHNGRGYAGSTRMAGYTTRNILQNIEHNRSNTTIIAQIEDLDALHELSDICQVDGLDCLFIGRMDLTVALGETDPSAGIVIKTIQQIIDVAQQYNVSVGMFVANLDELPTWIEKHVSLFLLGSDHSFMLTGAKALQTRFEKAKDANSNAAI</sequence>
<feature type="domain" description="HpcH/HpaI aldolase/citrate lyase" evidence="4">
    <location>
        <begin position="16"/>
        <end position="234"/>
    </location>
</feature>
<organism evidence="5 6">
    <name type="scientific">Paraglaciecola psychrophila 170</name>
    <dbReference type="NCBI Taxonomy" id="1129794"/>
    <lineage>
        <taxon>Bacteria</taxon>
        <taxon>Pseudomonadati</taxon>
        <taxon>Pseudomonadota</taxon>
        <taxon>Gammaproteobacteria</taxon>
        <taxon>Alteromonadales</taxon>
        <taxon>Alteromonadaceae</taxon>
        <taxon>Paraglaciecola</taxon>
    </lineage>
</organism>
<dbReference type="OrthoDB" id="86160at2"/>
<dbReference type="STRING" id="1129794.C427_0085"/>
<evidence type="ECO:0000256" key="2">
    <source>
        <dbReference type="ARBA" id="ARBA00022723"/>
    </source>
</evidence>
<dbReference type="AlphaFoldDB" id="K7AWY2"/>
<reference evidence="5 6" key="1">
    <citation type="journal article" date="2013" name="Genome Announc.">
        <title>Complete Genome Sequence of Glaciecola psychrophila Strain 170T.</title>
        <authorList>
            <person name="Yin J."/>
            <person name="Chen J."/>
            <person name="Liu G."/>
            <person name="Yu Y."/>
            <person name="Song L."/>
            <person name="Wang X."/>
            <person name="Qu X."/>
        </authorList>
    </citation>
    <scope>NUCLEOTIDE SEQUENCE [LARGE SCALE GENOMIC DNA]</scope>
    <source>
        <strain evidence="5 6">170</strain>
    </source>
</reference>
<dbReference type="eggNOG" id="COG3836">
    <property type="taxonomic scope" value="Bacteria"/>
</dbReference>
<evidence type="ECO:0000313" key="5">
    <source>
        <dbReference type="EMBL" id="AGH42195.1"/>
    </source>
</evidence>
<name>K7AWY2_9ALTE</name>
<dbReference type="InterPro" id="IPR005000">
    <property type="entry name" value="Aldolase/citrate-lyase_domain"/>
</dbReference>
<dbReference type="GO" id="GO:0046872">
    <property type="term" value="F:metal ion binding"/>
    <property type="evidence" value="ECO:0007669"/>
    <property type="project" value="UniProtKB-KW"/>
</dbReference>
<dbReference type="EMBL" id="CP003837">
    <property type="protein sequence ID" value="AGH42195.1"/>
    <property type="molecule type" value="Genomic_DNA"/>
</dbReference>
<accession>K7AWY2</accession>
<keyword evidence="3" id="KW-0456">Lyase</keyword>
<dbReference type="GO" id="GO:0005737">
    <property type="term" value="C:cytoplasm"/>
    <property type="evidence" value="ECO:0007669"/>
    <property type="project" value="TreeGrafter"/>
</dbReference>
<dbReference type="GO" id="GO:0016832">
    <property type="term" value="F:aldehyde-lyase activity"/>
    <property type="evidence" value="ECO:0007669"/>
    <property type="project" value="TreeGrafter"/>
</dbReference>
<gene>
    <name evidence="5" type="ORF">C427_0085</name>
</gene>
<dbReference type="InterPro" id="IPR015813">
    <property type="entry name" value="Pyrv/PenolPyrv_kinase-like_dom"/>
</dbReference>
<keyword evidence="6" id="KW-1185">Reference proteome</keyword>
<evidence type="ECO:0000256" key="1">
    <source>
        <dbReference type="ARBA" id="ARBA00005568"/>
    </source>
</evidence>
<dbReference type="SUPFAM" id="SSF51621">
    <property type="entry name" value="Phosphoenolpyruvate/pyruvate domain"/>
    <property type="match status" value="1"/>
</dbReference>
<dbReference type="Proteomes" id="UP000011864">
    <property type="component" value="Chromosome"/>
</dbReference>
<evidence type="ECO:0000259" key="4">
    <source>
        <dbReference type="Pfam" id="PF03328"/>
    </source>
</evidence>
<evidence type="ECO:0000256" key="3">
    <source>
        <dbReference type="ARBA" id="ARBA00023239"/>
    </source>
</evidence>
<dbReference type="PATRIC" id="fig|1129794.4.peg.81"/>
<evidence type="ECO:0000313" key="6">
    <source>
        <dbReference type="Proteomes" id="UP000011864"/>
    </source>
</evidence>
<dbReference type="PANTHER" id="PTHR30502">
    <property type="entry name" value="2-KETO-3-DEOXY-L-RHAMNONATE ALDOLASE"/>
    <property type="match status" value="1"/>
</dbReference>
<protein>
    <submittedName>
        <fullName evidence="5">HpcH/HpaI aldolase</fullName>
    </submittedName>
</protein>
<dbReference type="InterPro" id="IPR040442">
    <property type="entry name" value="Pyrv_kinase-like_dom_sf"/>
</dbReference>
<proteinExistence type="inferred from homology"/>
<dbReference type="PANTHER" id="PTHR30502:SF0">
    <property type="entry name" value="PHOSPHOENOLPYRUVATE CARBOXYLASE FAMILY PROTEIN"/>
    <property type="match status" value="1"/>
</dbReference>
<dbReference type="KEGG" id="gps:C427_0085"/>
<comment type="similarity">
    <text evidence="1">Belongs to the HpcH/HpaI aldolase family.</text>
</comment>